<dbReference type="GO" id="GO:0006313">
    <property type="term" value="P:DNA transposition"/>
    <property type="evidence" value="ECO:0007669"/>
    <property type="project" value="InterPro"/>
</dbReference>
<protein>
    <recommendedName>
        <fullName evidence="1">Transposase Tc1-like domain-containing protein</fullName>
    </recommendedName>
</protein>
<reference evidence="2 3" key="1">
    <citation type="journal article" date="2011" name="Science">
        <title>The ecoresponsive genome of Daphnia pulex.</title>
        <authorList>
            <person name="Colbourne J.K."/>
            <person name="Pfrender M.E."/>
            <person name="Gilbert D."/>
            <person name="Thomas W.K."/>
            <person name="Tucker A."/>
            <person name="Oakley T.H."/>
            <person name="Tokishita S."/>
            <person name="Aerts A."/>
            <person name="Arnold G.J."/>
            <person name="Basu M.K."/>
            <person name="Bauer D.J."/>
            <person name="Caceres C.E."/>
            <person name="Carmel L."/>
            <person name="Casola C."/>
            <person name="Choi J.H."/>
            <person name="Detter J.C."/>
            <person name="Dong Q."/>
            <person name="Dusheyko S."/>
            <person name="Eads B.D."/>
            <person name="Frohlich T."/>
            <person name="Geiler-Samerotte K.A."/>
            <person name="Gerlach D."/>
            <person name="Hatcher P."/>
            <person name="Jogdeo S."/>
            <person name="Krijgsveld J."/>
            <person name="Kriventseva E.V."/>
            <person name="Kultz D."/>
            <person name="Laforsch C."/>
            <person name="Lindquist E."/>
            <person name="Lopez J."/>
            <person name="Manak J.R."/>
            <person name="Muller J."/>
            <person name="Pangilinan J."/>
            <person name="Patwardhan R.P."/>
            <person name="Pitluck S."/>
            <person name="Pritham E.J."/>
            <person name="Rechtsteiner A."/>
            <person name="Rho M."/>
            <person name="Rogozin I.B."/>
            <person name="Sakarya O."/>
            <person name="Salamov A."/>
            <person name="Schaack S."/>
            <person name="Shapiro H."/>
            <person name="Shiga Y."/>
            <person name="Skalitzky C."/>
            <person name="Smith Z."/>
            <person name="Souvorov A."/>
            <person name="Sung W."/>
            <person name="Tang Z."/>
            <person name="Tsuchiya D."/>
            <person name="Tu H."/>
            <person name="Vos H."/>
            <person name="Wang M."/>
            <person name="Wolf Y.I."/>
            <person name="Yamagata H."/>
            <person name="Yamada T."/>
            <person name="Ye Y."/>
            <person name="Shaw J.R."/>
            <person name="Andrews J."/>
            <person name="Crease T.J."/>
            <person name="Tang H."/>
            <person name="Lucas S.M."/>
            <person name="Robertson H.M."/>
            <person name="Bork P."/>
            <person name="Koonin E.V."/>
            <person name="Zdobnov E.M."/>
            <person name="Grigoriev I.V."/>
            <person name="Lynch M."/>
            <person name="Boore J.L."/>
        </authorList>
    </citation>
    <scope>NUCLEOTIDE SEQUENCE [LARGE SCALE GENOMIC DNA]</scope>
</reference>
<sequence length="61" mass="6812">MAIAAKPITRLQEVKDVCELAVHPSTISRRLKGHAIDARVPAVKEFLTTDQKAQRLQFVQS</sequence>
<dbReference type="AlphaFoldDB" id="E9GGW5"/>
<organism evidence="2 3">
    <name type="scientific">Daphnia pulex</name>
    <name type="common">Water flea</name>
    <dbReference type="NCBI Taxonomy" id="6669"/>
    <lineage>
        <taxon>Eukaryota</taxon>
        <taxon>Metazoa</taxon>
        <taxon>Ecdysozoa</taxon>
        <taxon>Arthropoda</taxon>
        <taxon>Crustacea</taxon>
        <taxon>Branchiopoda</taxon>
        <taxon>Diplostraca</taxon>
        <taxon>Cladocera</taxon>
        <taxon>Anomopoda</taxon>
        <taxon>Daphniidae</taxon>
        <taxon>Daphnia</taxon>
    </lineage>
</organism>
<dbReference type="InterPro" id="IPR002492">
    <property type="entry name" value="Transposase_Tc1-like"/>
</dbReference>
<accession>E9GGW5</accession>
<name>E9GGW5_DAPPU</name>
<dbReference type="HOGENOM" id="CLU_2924928_0_0_1"/>
<dbReference type="Proteomes" id="UP000000305">
    <property type="component" value="Unassembled WGS sequence"/>
</dbReference>
<gene>
    <name evidence="2" type="ORF">DAPPUDRAFT_317759</name>
</gene>
<keyword evidence="3" id="KW-1185">Reference proteome</keyword>
<evidence type="ECO:0000313" key="2">
    <source>
        <dbReference type="EMBL" id="EFX81095.1"/>
    </source>
</evidence>
<evidence type="ECO:0000313" key="3">
    <source>
        <dbReference type="Proteomes" id="UP000000305"/>
    </source>
</evidence>
<feature type="domain" description="Transposase Tc1-like" evidence="1">
    <location>
        <begin position="9"/>
        <end position="58"/>
    </location>
</feature>
<dbReference type="EMBL" id="GL732544">
    <property type="protein sequence ID" value="EFX81095.1"/>
    <property type="molecule type" value="Genomic_DNA"/>
</dbReference>
<dbReference type="Pfam" id="PF01498">
    <property type="entry name" value="HTH_Tnp_Tc3_2"/>
    <property type="match status" value="1"/>
</dbReference>
<proteinExistence type="predicted"/>
<evidence type="ECO:0000259" key="1">
    <source>
        <dbReference type="Pfam" id="PF01498"/>
    </source>
</evidence>
<dbReference type="InParanoid" id="E9GGW5"/>
<dbReference type="GO" id="GO:0003677">
    <property type="term" value="F:DNA binding"/>
    <property type="evidence" value="ECO:0007669"/>
    <property type="project" value="InterPro"/>
</dbReference>
<dbReference type="KEGG" id="dpx:DAPPUDRAFT_317759"/>
<dbReference type="GO" id="GO:0015074">
    <property type="term" value="P:DNA integration"/>
    <property type="evidence" value="ECO:0007669"/>
    <property type="project" value="InterPro"/>
</dbReference>